<dbReference type="OrthoDB" id="1433018at2"/>
<dbReference type="PANTHER" id="PTHR35368:SF1">
    <property type="entry name" value="HYDROPEROXIDE REDUCTASE"/>
    <property type="match status" value="1"/>
</dbReference>
<dbReference type="SUPFAM" id="SSF82784">
    <property type="entry name" value="OsmC-like"/>
    <property type="match status" value="1"/>
</dbReference>
<sequence length="144" mass="15483">MPDLKFRAKAHSENPTKTVVETRGFKIIIDEPESLGGTNAGANPVEYLLAALAGCINVVGHVVAKEMGFELKGLQIDLEGDLNPARFMGKSNADRAGYKEIRVNIKADTDADAETLSKWLDAVEDRCPVSDTLSNGTPVKISLV</sequence>
<accession>A0A1I5UI23</accession>
<dbReference type="RefSeq" id="WP_025747536.1">
    <property type="nucleotide sequence ID" value="NZ_FOXR01000007.1"/>
</dbReference>
<dbReference type="STRING" id="937334.SAMN05444406_10741"/>
<dbReference type="PANTHER" id="PTHR35368">
    <property type="entry name" value="HYDROPEROXIDE REDUCTASE"/>
    <property type="match status" value="1"/>
</dbReference>
<dbReference type="InterPro" id="IPR015946">
    <property type="entry name" value="KH_dom-like_a/b"/>
</dbReference>
<name>A0A1I5UI23_9FIRM</name>
<dbReference type="Pfam" id="PF02566">
    <property type="entry name" value="OsmC"/>
    <property type="match status" value="1"/>
</dbReference>
<keyword evidence="2" id="KW-1185">Reference proteome</keyword>
<dbReference type="InterPro" id="IPR036102">
    <property type="entry name" value="OsmC/Ohrsf"/>
</dbReference>
<evidence type="ECO:0000313" key="1">
    <source>
        <dbReference type="EMBL" id="SFP94849.1"/>
    </source>
</evidence>
<reference evidence="1 2" key="1">
    <citation type="submission" date="2016-10" db="EMBL/GenBank/DDBJ databases">
        <authorList>
            <person name="de Groot N.N."/>
        </authorList>
    </citation>
    <scope>NUCLEOTIDE SEQUENCE [LARGE SCALE GENOMIC DNA]</scope>
    <source>
        <strain evidence="1 2">DSM 20678</strain>
    </source>
</reference>
<dbReference type="InterPro" id="IPR003718">
    <property type="entry name" value="OsmC/Ohr_fam"/>
</dbReference>
<dbReference type="InterPro" id="IPR052924">
    <property type="entry name" value="OsmC/Ohr_hydroprdx_reductase"/>
</dbReference>
<protein>
    <submittedName>
        <fullName evidence="1">Uncharacterized OsmC-related protein</fullName>
    </submittedName>
</protein>
<dbReference type="AlphaFoldDB" id="A0A1I5UI23"/>
<dbReference type="Proteomes" id="UP000198577">
    <property type="component" value="Unassembled WGS sequence"/>
</dbReference>
<organism evidence="1 2">
    <name type="scientific">Caldicoprobacter faecalis</name>
    <dbReference type="NCBI Taxonomy" id="937334"/>
    <lineage>
        <taxon>Bacteria</taxon>
        <taxon>Bacillati</taxon>
        <taxon>Bacillota</taxon>
        <taxon>Clostridia</taxon>
        <taxon>Caldicoprobacterales</taxon>
        <taxon>Caldicoprobacteraceae</taxon>
        <taxon>Caldicoprobacter</taxon>
    </lineage>
</organism>
<evidence type="ECO:0000313" key="2">
    <source>
        <dbReference type="Proteomes" id="UP000198577"/>
    </source>
</evidence>
<gene>
    <name evidence="1" type="ORF">SAMN05444406_10741</name>
</gene>
<dbReference type="Gene3D" id="3.30.300.20">
    <property type="match status" value="1"/>
</dbReference>
<proteinExistence type="predicted"/>
<dbReference type="EMBL" id="FOXR01000007">
    <property type="protein sequence ID" value="SFP94849.1"/>
    <property type="molecule type" value="Genomic_DNA"/>
</dbReference>